<dbReference type="EC" id="3.1.11.6" evidence="6"/>
<evidence type="ECO:0000313" key="8">
    <source>
        <dbReference type="Proteomes" id="UP000576082"/>
    </source>
</evidence>
<dbReference type="NCBIfam" id="TIGR01280">
    <property type="entry name" value="xseB"/>
    <property type="match status" value="1"/>
</dbReference>
<keyword evidence="5" id="KW-0269">Exonuclease</keyword>
<dbReference type="Proteomes" id="UP000576082">
    <property type="component" value="Unassembled WGS sequence"/>
</dbReference>
<evidence type="ECO:0000256" key="3">
    <source>
        <dbReference type="ARBA" id="ARBA00022722"/>
    </source>
</evidence>
<gene>
    <name evidence="7" type="primary">xseB</name>
    <name evidence="7" type="ORF">HHU12_18475</name>
</gene>
<dbReference type="InterPro" id="IPR037004">
    <property type="entry name" value="Exonuc_VII_ssu_sf"/>
</dbReference>
<name>A0A7X9RWG6_9BACT</name>
<keyword evidence="4 7" id="KW-0378">Hydrolase</keyword>
<keyword evidence="2" id="KW-0963">Cytoplasm</keyword>
<comment type="similarity">
    <text evidence="1">Belongs to the XseB family.</text>
</comment>
<dbReference type="GO" id="GO:0008855">
    <property type="term" value="F:exodeoxyribonuclease VII activity"/>
    <property type="evidence" value="ECO:0007669"/>
    <property type="project" value="UniProtKB-UniRule"/>
</dbReference>
<dbReference type="EMBL" id="JABANE010000052">
    <property type="protein sequence ID" value="NME69965.1"/>
    <property type="molecule type" value="Genomic_DNA"/>
</dbReference>
<dbReference type="RefSeq" id="WP_169658215.1">
    <property type="nucleotide sequence ID" value="NZ_JABANE010000052.1"/>
</dbReference>
<dbReference type="GO" id="GO:0006308">
    <property type="term" value="P:DNA catabolic process"/>
    <property type="evidence" value="ECO:0007669"/>
    <property type="project" value="UniProtKB-UniRule"/>
</dbReference>
<evidence type="ECO:0000256" key="1">
    <source>
        <dbReference type="ARBA" id="ARBA00009998"/>
    </source>
</evidence>
<keyword evidence="3" id="KW-0540">Nuclease</keyword>
<evidence type="ECO:0000256" key="4">
    <source>
        <dbReference type="ARBA" id="ARBA00022801"/>
    </source>
</evidence>
<evidence type="ECO:0000256" key="5">
    <source>
        <dbReference type="ARBA" id="ARBA00022839"/>
    </source>
</evidence>
<dbReference type="GO" id="GO:0009318">
    <property type="term" value="C:exodeoxyribonuclease VII complex"/>
    <property type="evidence" value="ECO:0007669"/>
    <property type="project" value="UniProtKB-UniRule"/>
</dbReference>
<sequence length="67" mass="7929">MSEEKENLTYESALEELESIQKKLELEEVPIDQLSKLAKRAKFLVNWCKDKLKDIDKELSEIFVEDQ</sequence>
<protein>
    <recommendedName>
        <fullName evidence="6">Exodeoxyribonuclease VII small subunit</fullName>
        <ecNumber evidence="6">3.1.11.6</ecNumber>
    </recommendedName>
</protein>
<evidence type="ECO:0000313" key="7">
    <source>
        <dbReference type="EMBL" id="NME69965.1"/>
    </source>
</evidence>
<comment type="caution">
    <text evidence="7">The sequence shown here is derived from an EMBL/GenBank/DDBJ whole genome shotgun (WGS) entry which is preliminary data.</text>
</comment>
<dbReference type="AlphaFoldDB" id="A0A7X9RWG6"/>
<dbReference type="Pfam" id="PF02609">
    <property type="entry name" value="Exonuc_VII_S"/>
    <property type="match status" value="1"/>
</dbReference>
<reference evidence="7 8" key="1">
    <citation type="submission" date="2020-04" db="EMBL/GenBank/DDBJ databases">
        <title>Flammeovirga sp. SR4, a novel species isolated from seawater.</title>
        <authorList>
            <person name="Wang X."/>
        </authorList>
    </citation>
    <scope>NUCLEOTIDE SEQUENCE [LARGE SCALE GENOMIC DNA]</scope>
    <source>
        <strain evidence="7 8">ATCC 23126</strain>
    </source>
</reference>
<dbReference type="SUPFAM" id="SSF116842">
    <property type="entry name" value="XseB-like"/>
    <property type="match status" value="1"/>
</dbReference>
<proteinExistence type="inferred from homology"/>
<evidence type="ECO:0000256" key="6">
    <source>
        <dbReference type="NCBIfam" id="TIGR01280"/>
    </source>
</evidence>
<organism evidence="7 8">
    <name type="scientific">Flammeovirga aprica JL-4</name>
    <dbReference type="NCBI Taxonomy" id="694437"/>
    <lineage>
        <taxon>Bacteria</taxon>
        <taxon>Pseudomonadati</taxon>
        <taxon>Bacteroidota</taxon>
        <taxon>Cytophagia</taxon>
        <taxon>Cytophagales</taxon>
        <taxon>Flammeovirgaceae</taxon>
        <taxon>Flammeovirga</taxon>
    </lineage>
</organism>
<keyword evidence="8" id="KW-1185">Reference proteome</keyword>
<dbReference type="Gene3D" id="1.10.287.1040">
    <property type="entry name" value="Exonuclease VII, small subunit"/>
    <property type="match status" value="1"/>
</dbReference>
<dbReference type="InterPro" id="IPR003761">
    <property type="entry name" value="Exonuc_VII_S"/>
</dbReference>
<evidence type="ECO:0000256" key="2">
    <source>
        <dbReference type="ARBA" id="ARBA00022490"/>
    </source>
</evidence>
<accession>A0A7X9RWG6</accession>